<accession>A0AAV7R1C5</accession>
<dbReference type="AlphaFoldDB" id="A0AAV7R1C5"/>
<name>A0AAV7R1C5_PLEWA</name>
<protein>
    <submittedName>
        <fullName evidence="1">Uncharacterized protein</fullName>
    </submittedName>
</protein>
<reference evidence="1" key="1">
    <citation type="journal article" date="2022" name="bioRxiv">
        <title>Sequencing and chromosome-scale assembly of the giantPleurodeles waltlgenome.</title>
        <authorList>
            <person name="Brown T."/>
            <person name="Elewa A."/>
            <person name="Iarovenko S."/>
            <person name="Subramanian E."/>
            <person name="Araus A.J."/>
            <person name="Petzold A."/>
            <person name="Susuki M."/>
            <person name="Suzuki K.-i.T."/>
            <person name="Hayashi T."/>
            <person name="Toyoda A."/>
            <person name="Oliveira C."/>
            <person name="Osipova E."/>
            <person name="Leigh N.D."/>
            <person name="Simon A."/>
            <person name="Yun M.H."/>
        </authorList>
    </citation>
    <scope>NUCLEOTIDE SEQUENCE</scope>
    <source>
        <strain evidence="1">20211129_DDA</strain>
        <tissue evidence="1">Liver</tissue>
    </source>
</reference>
<keyword evidence="2" id="KW-1185">Reference proteome</keyword>
<proteinExistence type="predicted"/>
<organism evidence="1 2">
    <name type="scientific">Pleurodeles waltl</name>
    <name type="common">Iberian ribbed newt</name>
    <dbReference type="NCBI Taxonomy" id="8319"/>
    <lineage>
        <taxon>Eukaryota</taxon>
        <taxon>Metazoa</taxon>
        <taxon>Chordata</taxon>
        <taxon>Craniata</taxon>
        <taxon>Vertebrata</taxon>
        <taxon>Euteleostomi</taxon>
        <taxon>Amphibia</taxon>
        <taxon>Batrachia</taxon>
        <taxon>Caudata</taxon>
        <taxon>Salamandroidea</taxon>
        <taxon>Salamandridae</taxon>
        <taxon>Pleurodelinae</taxon>
        <taxon>Pleurodeles</taxon>
    </lineage>
</organism>
<dbReference type="Proteomes" id="UP001066276">
    <property type="component" value="Chromosome 6"/>
</dbReference>
<comment type="caution">
    <text evidence="1">The sequence shown here is derived from an EMBL/GenBank/DDBJ whole genome shotgun (WGS) entry which is preliminary data.</text>
</comment>
<sequence>MFAKTRVGAWSVDPEQYRQQKDRKHWAYYTCGQAPLANSGRGAISRVTGRSKNLESIVVVAKVVMSSGSATMWAFKAMGG</sequence>
<evidence type="ECO:0000313" key="2">
    <source>
        <dbReference type="Proteomes" id="UP001066276"/>
    </source>
</evidence>
<evidence type="ECO:0000313" key="1">
    <source>
        <dbReference type="EMBL" id="KAJ1145136.1"/>
    </source>
</evidence>
<gene>
    <name evidence="1" type="ORF">NDU88_011428</name>
</gene>
<dbReference type="EMBL" id="JANPWB010000010">
    <property type="protein sequence ID" value="KAJ1145136.1"/>
    <property type="molecule type" value="Genomic_DNA"/>
</dbReference>